<organism evidence="2 3">
    <name type="scientific">Lineolata rhizophorae</name>
    <dbReference type="NCBI Taxonomy" id="578093"/>
    <lineage>
        <taxon>Eukaryota</taxon>
        <taxon>Fungi</taxon>
        <taxon>Dikarya</taxon>
        <taxon>Ascomycota</taxon>
        <taxon>Pezizomycotina</taxon>
        <taxon>Dothideomycetes</taxon>
        <taxon>Dothideomycetes incertae sedis</taxon>
        <taxon>Lineolatales</taxon>
        <taxon>Lineolataceae</taxon>
        <taxon>Lineolata</taxon>
    </lineage>
</organism>
<dbReference type="Proteomes" id="UP000799766">
    <property type="component" value="Unassembled WGS sequence"/>
</dbReference>
<evidence type="ECO:0000313" key="2">
    <source>
        <dbReference type="EMBL" id="KAF2452547.1"/>
    </source>
</evidence>
<reference evidence="2" key="1">
    <citation type="journal article" date="2020" name="Stud. Mycol.">
        <title>101 Dothideomycetes genomes: a test case for predicting lifestyles and emergence of pathogens.</title>
        <authorList>
            <person name="Haridas S."/>
            <person name="Albert R."/>
            <person name="Binder M."/>
            <person name="Bloem J."/>
            <person name="Labutti K."/>
            <person name="Salamov A."/>
            <person name="Andreopoulos B."/>
            <person name="Baker S."/>
            <person name="Barry K."/>
            <person name="Bills G."/>
            <person name="Bluhm B."/>
            <person name="Cannon C."/>
            <person name="Castanera R."/>
            <person name="Culley D."/>
            <person name="Daum C."/>
            <person name="Ezra D."/>
            <person name="Gonzalez J."/>
            <person name="Henrissat B."/>
            <person name="Kuo A."/>
            <person name="Liang C."/>
            <person name="Lipzen A."/>
            <person name="Lutzoni F."/>
            <person name="Magnuson J."/>
            <person name="Mondo S."/>
            <person name="Nolan M."/>
            <person name="Ohm R."/>
            <person name="Pangilinan J."/>
            <person name="Park H.-J."/>
            <person name="Ramirez L."/>
            <person name="Alfaro M."/>
            <person name="Sun H."/>
            <person name="Tritt A."/>
            <person name="Yoshinaga Y."/>
            <person name="Zwiers L.-H."/>
            <person name="Turgeon B."/>
            <person name="Goodwin S."/>
            <person name="Spatafora J."/>
            <person name="Crous P."/>
            <person name="Grigoriev I."/>
        </authorList>
    </citation>
    <scope>NUCLEOTIDE SEQUENCE</scope>
    <source>
        <strain evidence="2">ATCC 16933</strain>
    </source>
</reference>
<protein>
    <submittedName>
        <fullName evidence="2">Uncharacterized protein</fullName>
    </submittedName>
</protein>
<feature type="compositionally biased region" description="Polar residues" evidence="1">
    <location>
        <begin position="109"/>
        <end position="122"/>
    </location>
</feature>
<accession>A0A6A6NM55</accession>
<evidence type="ECO:0000313" key="3">
    <source>
        <dbReference type="Proteomes" id="UP000799766"/>
    </source>
</evidence>
<gene>
    <name evidence="2" type="ORF">BDY21DRAFT_358857</name>
</gene>
<sequence length="122" mass="12735">MVGTSTMRAEGEAVDAGWARSDRVERAAAVLNGAAEIVTGEPSPLKRNKSWHCGTPSSAGGRQTCPTWQHQPPPQSTGSRPQTLLMESPRRGERGPTVSRSPGELAPSADSSSNGGTSRALI</sequence>
<feature type="region of interest" description="Disordered" evidence="1">
    <location>
        <begin position="40"/>
        <end position="122"/>
    </location>
</feature>
<feature type="compositionally biased region" description="Polar residues" evidence="1">
    <location>
        <begin position="55"/>
        <end position="82"/>
    </location>
</feature>
<dbReference type="AlphaFoldDB" id="A0A6A6NM55"/>
<dbReference type="EMBL" id="MU001707">
    <property type="protein sequence ID" value="KAF2452547.1"/>
    <property type="molecule type" value="Genomic_DNA"/>
</dbReference>
<keyword evidence="3" id="KW-1185">Reference proteome</keyword>
<evidence type="ECO:0000256" key="1">
    <source>
        <dbReference type="SAM" id="MobiDB-lite"/>
    </source>
</evidence>
<feature type="region of interest" description="Disordered" evidence="1">
    <location>
        <begin position="1"/>
        <end position="21"/>
    </location>
</feature>
<name>A0A6A6NM55_9PEZI</name>
<proteinExistence type="predicted"/>